<dbReference type="InterPro" id="IPR000330">
    <property type="entry name" value="SNF2_N"/>
</dbReference>
<feature type="region of interest" description="Disordered" evidence="4">
    <location>
        <begin position="980"/>
        <end position="1163"/>
    </location>
</feature>
<sequence length="1163" mass="129951">MPSHTLTTSFMALLKVFNPWACEEWREATDEHGPLWMYTPEDDVPLRDRTHGYKAAQINLVKAYFKAFCELTTGEIKFGTTSANDDHKEARALLKKWLTDKWKVWNVGQVLKQCITEYELNQLSDWLSMDGTTVPDFNEGLPWTPRAPVIALRVFGRGVLVGNNSQFVQPAVKEYLGRLFKIEWERIVASYRKADKRVRAADEKLEERWRDFAEHIDDVDVKTVKAFIRDLNRHIVDLIAVGNTATREAYDRRVERLKDVSWALKKDAEAMKRIPKPLRLAIAQMTKDQSTIDDEIAAALAVTVQDIEDAAANDAPQGYELDDKWEEGTEEFANMNVSQLYAALGLVEGHGIPGMPEVYDTEGVHNVVDHADWFNNPPPDASIRPIKLRWHQLVGILKMLRNSFEGKPILLMDSVGIGKTLQVIGVIAMLAVYRDAYDENGDFPGEFTGKKWQGKEGNIPDLPNLIVVPNNLEDQMMGELRRFLRKGAFDIFPYTQSAGTRGRTFYDAYHDPELKQAEGRRIILARLSAIASDHVEVECPPNNPVLGLSKTNASTADRQFSILDWDFTFTAIDEIHLARNKGAKFKSLSYLSMKTFQTLLLITRQDVWNVAYMLRITWVKDPKNIRLRGQAEREISKAETKDRRKQEYSTILARSAVAGGEAAAFSEGLAVNVKWTQVLRKEFTGLVIRRTQASRDIDGNYIIDLRPYTEKIFLMTLYDAEYASIEAGAKRDGYSRSFYFNLRQALVHSQFALDGAKIPMTLDEWEALPSRKLDAVLALCEHHLQADNQPFMDYDTEDDGYIFSENANPRPAVDLMGVPLGPDKIVLYSAFPVNNAFIGQVLFLHGIKYVVVNGSISLDGRKKAIKAFNDADRDGPRVMILSSVGIMGLNLASACVIIVLDMLWSALEDEQLIGRVQRFPQVKDVVVYRLVGDKSPDVFLNNMSFNKLSVAKAFAEATPAVQAMYSGMIEDLPENLQAFAPEDGDAEPEPAKGKAKAKAKGGSKRGKGKGKSAATVESEEDAPSTQGGAMASGSGSHAEPMDMSPNRLATPVPDGGPDAHMSSPPQPAPHPVTPTAESSDLSDLSPDEAGSSRKRQRDPSDTSPKSPSKASRAKKRQAKRAAQKMTKGQQRRRDGDDDDDFQDFIPIANRRMPRKASMQKSTR</sequence>
<dbReference type="GO" id="GO:0005524">
    <property type="term" value="F:ATP binding"/>
    <property type="evidence" value="ECO:0007669"/>
    <property type="project" value="InterPro"/>
</dbReference>
<protein>
    <recommendedName>
        <fullName evidence="7">Helicase C-terminal domain-containing protein</fullName>
    </recommendedName>
</protein>
<evidence type="ECO:0000259" key="7">
    <source>
        <dbReference type="PROSITE" id="PS51194"/>
    </source>
</evidence>
<feature type="transmembrane region" description="Helical" evidence="5">
    <location>
        <begin position="878"/>
        <end position="904"/>
    </location>
</feature>
<feature type="signal peptide" evidence="6">
    <location>
        <begin position="1"/>
        <end position="22"/>
    </location>
</feature>
<dbReference type="SUPFAM" id="SSF52540">
    <property type="entry name" value="P-loop containing nucleoside triphosphate hydrolases"/>
    <property type="match status" value="2"/>
</dbReference>
<keyword evidence="5" id="KW-1133">Transmembrane helix</keyword>
<dbReference type="Gene3D" id="3.40.50.10810">
    <property type="entry name" value="Tandem AAA-ATPase domain"/>
    <property type="match status" value="1"/>
</dbReference>
<feature type="chain" id="PRO_5020265243" description="Helicase C-terminal domain-containing protein" evidence="6">
    <location>
        <begin position="23"/>
        <end position="1163"/>
    </location>
</feature>
<keyword evidence="3" id="KW-0067">ATP-binding</keyword>
<dbReference type="AlphaFoldDB" id="A0A4V3XGH4"/>
<feature type="compositionally biased region" description="Low complexity" evidence="4">
    <location>
        <begin position="1027"/>
        <end position="1038"/>
    </location>
</feature>
<evidence type="ECO:0000256" key="4">
    <source>
        <dbReference type="SAM" id="MobiDB-lite"/>
    </source>
</evidence>
<dbReference type="InterPro" id="IPR027417">
    <property type="entry name" value="P-loop_NTPase"/>
</dbReference>
<evidence type="ECO:0000256" key="6">
    <source>
        <dbReference type="SAM" id="SignalP"/>
    </source>
</evidence>
<gene>
    <name evidence="8" type="ORF">EUX98_g8376</name>
</gene>
<feature type="compositionally biased region" description="Basic residues" evidence="4">
    <location>
        <begin position="993"/>
        <end position="1010"/>
    </location>
</feature>
<reference evidence="8 9" key="1">
    <citation type="submission" date="2019-02" db="EMBL/GenBank/DDBJ databases">
        <title>Genome sequencing of the rare red list fungi Antrodiella citrinella (Flaviporus citrinellus).</title>
        <authorList>
            <person name="Buettner E."/>
            <person name="Kellner H."/>
        </authorList>
    </citation>
    <scope>NUCLEOTIDE SEQUENCE [LARGE SCALE GENOMIC DNA]</scope>
    <source>
        <strain evidence="8 9">DSM 108506</strain>
    </source>
</reference>
<feature type="compositionally biased region" description="Low complexity" evidence="4">
    <location>
        <begin position="1101"/>
        <end position="1110"/>
    </location>
</feature>
<dbReference type="InterPro" id="IPR038718">
    <property type="entry name" value="SNF2-like_sf"/>
</dbReference>
<organism evidence="8 9">
    <name type="scientific">Antrodiella citrinella</name>
    <dbReference type="NCBI Taxonomy" id="2447956"/>
    <lineage>
        <taxon>Eukaryota</taxon>
        <taxon>Fungi</taxon>
        <taxon>Dikarya</taxon>
        <taxon>Basidiomycota</taxon>
        <taxon>Agaricomycotina</taxon>
        <taxon>Agaricomycetes</taxon>
        <taxon>Polyporales</taxon>
        <taxon>Steccherinaceae</taxon>
        <taxon>Antrodiella</taxon>
    </lineage>
</organism>
<name>A0A4V3XGH4_9APHY</name>
<dbReference type="InterPro" id="IPR001650">
    <property type="entry name" value="Helicase_C-like"/>
</dbReference>
<dbReference type="InterPro" id="IPR049730">
    <property type="entry name" value="SNF2/RAD54-like_C"/>
</dbReference>
<dbReference type="Proteomes" id="UP000308730">
    <property type="component" value="Unassembled WGS sequence"/>
</dbReference>
<dbReference type="OrthoDB" id="2803695at2759"/>
<dbReference type="Gene3D" id="3.40.50.300">
    <property type="entry name" value="P-loop containing nucleotide triphosphate hydrolases"/>
    <property type="match status" value="1"/>
</dbReference>
<evidence type="ECO:0000256" key="3">
    <source>
        <dbReference type="ARBA" id="ARBA00022840"/>
    </source>
</evidence>
<keyword evidence="6" id="KW-0732">Signal</keyword>
<feature type="transmembrane region" description="Helical" evidence="5">
    <location>
        <begin position="837"/>
        <end position="858"/>
    </location>
</feature>
<feature type="compositionally biased region" description="Basic residues" evidence="4">
    <location>
        <begin position="1111"/>
        <end position="1122"/>
    </location>
</feature>
<keyword evidence="9" id="KW-1185">Reference proteome</keyword>
<feature type="domain" description="Helicase C-terminal" evidence="7">
    <location>
        <begin position="778"/>
        <end position="965"/>
    </location>
</feature>
<keyword evidence="2" id="KW-0378">Hydrolase</keyword>
<dbReference type="SMART" id="SM00490">
    <property type="entry name" value="HELICc"/>
    <property type="match status" value="1"/>
</dbReference>
<dbReference type="CDD" id="cd18793">
    <property type="entry name" value="SF2_C_SNF"/>
    <property type="match status" value="1"/>
</dbReference>
<keyword evidence="5" id="KW-0812">Transmembrane</keyword>
<dbReference type="PANTHER" id="PTHR10799">
    <property type="entry name" value="SNF2/RAD54 HELICASE FAMILY"/>
    <property type="match status" value="1"/>
</dbReference>
<evidence type="ECO:0000256" key="5">
    <source>
        <dbReference type="SAM" id="Phobius"/>
    </source>
</evidence>
<dbReference type="EMBL" id="SGPM01000449">
    <property type="protein sequence ID" value="THH21443.1"/>
    <property type="molecule type" value="Genomic_DNA"/>
</dbReference>
<dbReference type="Pfam" id="PF00176">
    <property type="entry name" value="SNF2-rel_dom"/>
    <property type="match status" value="1"/>
</dbReference>
<feature type="compositionally biased region" description="Low complexity" evidence="4">
    <location>
        <begin position="1073"/>
        <end position="1084"/>
    </location>
</feature>
<comment type="caution">
    <text evidence="8">The sequence shown here is derived from an EMBL/GenBank/DDBJ whole genome shotgun (WGS) entry which is preliminary data.</text>
</comment>
<evidence type="ECO:0000313" key="9">
    <source>
        <dbReference type="Proteomes" id="UP000308730"/>
    </source>
</evidence>
<proteinExistence type="predicted"/>
<keyword evidence="5" id="KW-0472">Membrane</keyword>
<evidence type="ECO:0000313" key="8">
    <source>
        <dbReference type="EMBL" id="THH21443.1"/>
    </source>
</evidence>
<dbReference type="PROSITE" id="PS51194">
    <property type="entry name" value="HELICASE_CTER"/>
    <property type="match status" value="1"/>
</dbReference>
<keyword evidence="1" id="KW-0547">Nucleotide-binding</keyword>
<dbReference type="GO" id="GO:0016787">
    <property type="term" value="F:hydrolase activity"/>
    <property type="evidence" value="ECO:0007669"/>
    <property type="project" value="UniProtKB-KW"/>
</dbReference>
<evidence type="ECO:0000256" key="2">
    <source>
        <dbReference type="ARBA" id="ARBA00022801"/>
    </source>
</evidence>
<dbReference type="Pfam" id="PF00271">
    <property type="entry name" value="Helicase_C"/>
    <property type="match status" value="1"/>
</dbReference>
<evidence type="ECO:0000256" key="1">
    <source>
        <dbReference type="ARBA" id="ARBA00022741"/>
    </source>
</evidence>
<accession>A0A4V3XGH4</accession>